<feature type="domain" description="Programmed cell death protein 2 C-terminal" evidence="1">
    <location>
        <begin position="273"/>
        <end position="377"/>
    </location>
</feature>
<accession>A0ABM1JYP7</accession>
<evidence type="ECO:0000313" key="2">
    <source>
        <dbReference type="Proteomes" id="UP000694871"/>
    </source>
</evidence>
<dbReference type="Pfam" id="PF04194">
    <property type="entry name" value="PDCD2_C"/>
    <property type="match status" value="1"/>
</dbReference>
<dbReference type="RefSeq" id="XP_015266584.1">
    <property type="nucleotide sequence ID" value="XM_015411098.1"/>
</dbReference>
<dbReference type="InterPro" id="IPR007320">
    <property type="entry name" value="PDCD2_C"/>
</dbReference>
<proteinExistence type="predicted"/>
<keyword evidence="2" id="KW-1185">Reference proteome</keyword>
<organism evidence="2 3">
    <name type="scientific">Gekko japonicus</name>
    <name type="common">Schlegel's Japanese gecko</name>
    <dbReference type="NCBI Taxonomy" id="146911"/>
    <lineage>
        <taxon>Eukaryota</taxon>
        <taxon>Metazoa</taxon>
        <taxon>Chordata</taxon>
        <taxon>Craniata</taxon>
        <taxon>Vertebrata</taxon>
        <taxon>Euteleostomi</taxon>
        <taxon>Lepidosauria</taxon>
        <taxon>Squamata</taxon>
        <taxon>Bifurcata</taxon>
        <taxon>Gekkota</taxon>
        <taxon>Gekkonidae</taxon>
        <taxon>Gekkoninae</taxon>
        <taxon>Gekko</taxon>
    </lineage>
</organism>
<dbReference type="GeneID" id="107110326"/>
<name>A0ABM1JYP7_GEKJA</name>
<sequence length="385" mass="42783">MSASPPPAPRPPPVLLGLCDAAVRVPPASSGQSRLQFQGVASKLGGVPDHVPSVTPAHPLCGICRAGLMHVVQLYCPLEGSPFHRVLNVFACAGKSCWGKSESWKVLRSQYLEVQGKEMQDCKPKQKQESRIAAKDWYDGADDWGEDNNVASSEDTCSPSLGLLAASDPFPGEGDCASQLQGLSLQEVPGISCLSCTDNPSGEEQNIPMWQPYYISAVEEDDYLGNDDTDHAQKLLKEYQQREGVNLELLMSESNMVDSLGEKYEKSDVEKRDEVFHKFMKRIAPCQEQILRYSWGGQPLLITCPSSDIKTAVPPCHNCKSKRIFEFQLMPALVNMLKNRDKDWSVEFGTALIYTCEKSCWPVNHPVPLEEFIFVQEDPDQQLFK</sequence>
<dbReference type="Proteomes" id="UP000694871">
    <property type="component" value="Unplaced"/>
</dbReference>
<reference evidence="3" key="1">
    <citation type="submission" date="2025-08" db="UniProtKB">
        <authorList>
            <consortium name="RefSeq"/>
        </authorList>
    </citation>
    <scope>IDENTIFICATION</scope>
</reference>
<dbReference type="PANTHER" id="PTHR46421:SF1">
    <property type="entry name" value="PROGRAMMED CELL DEATH PROTEIN 2-LIKE"/>
    <property type="match status" value="1"/>
</dbReference>
<gene>
    <name evidence="3" type="primary">PDCD2L</name>
</gene>
<dbReference type="InterPro" id="IPR052815">
    <property type="entry name" value="PDCD2-like_regulator"/>
</dbReference>
<evidence type="ECO:0000259" key="1">
    <source>
        <dbReference type="Pfam" id="PF04194"/>
    </source>
</evidence>
<evidence type="ECO:0000313" key="3">
    <source>
        <dbReference type="RefSeq" id="XP_015266584.1"/>
    </source>
</evidence>
<protein>
    <submittedName>
        <fullName evidence="3">Programmed cell death protein 2-like isoform X1</fullName>
    </submittedName>
</protein>
<dbReference type="PANTHER" id="PTHR46421">
    <property type="entry name" value="PROGRAMMED CELL DEATH PROTEIN 2-LIKE"/>
    <property type="match status" value="1"/>
</dbReference>